<accession>A1ZK96</accession>
<dbReference type="AlphaFoldDB" id="A1ZK96"/>
<dbReference type="Pfam" id="PF14064">
    <property type="entry name" value="HmuY"/>
    <property type="match status" value="1"/>
</dbReference>
<evidence type="ECO:0008006" key="3">
    <source>
        <dbReference type="Google" id="ProtNLM"/>
    </source>
</evidence>
<sequence>MVAGVLLTCTACKKEASETVTPPLETKTYQNLAAPGDVIDRTTGKVIQENPYVYFSLEKGSTVSKDENWDIGFKGSSIIFNSGISGSGQAGAVIKTGVFEELTTAPASEEFRQDSNERLAVPAGSNNGWYNYAGPPSHLITPIAGKVIMVKTFDGKYAKVEILSYYKDAPATPDAFKDQSATYTFRYMYQADGSKNLK</sequence>
<name>A1ZK96_MICM2</name>
<reference evidence="1 2" key="1">
    <citation type="submission" date="2007-01" db="EMBL/GenBank/DDBJ databases">
        <authorList>
            <person name="Haygood M."/>
            <person name="Podell S."/>
            <person name="Anderson C."/>
            <person name="Hopkinson B."/>
            <person name="Roe K."/>
            <person name="Barbeau K."/>
            <person name="Gaasterland T."/>
            <person name="Ferriera S."/>
            <person name="Johnson J."/>
            <person name="Kravitz S."/>
            <person name="Beeson K."/>
            <person name="Sutton G."/>
            <person name="Rogers Y.-H."/>
            <person name="Friedman R."/>
            <person name="Frazier M."/>
            <person name="Venter J.C."/>
        </authorList>
    </citation>
    <scope>NUCLEOTIDE SEQUENCE [LARGE SCALE GENOMIC DNA]</scope>
    <source>
        <strain evidence="1 2">ATCC 23134</strain>
    </source>
</reference>
<evidence type="ECO:0000313" key="1">
    <source>
        <dbReference type="EMBL" id="EAY29122.1"/>
    </source>
</evidence>
<organism evidence="1 2">
    <name type="scientific">Microscilla marina ATCC 23134</name>
    <dbReference type="NCBI Taxonomy" id="313606"/>
    <lineage>
        <taxon>Bacteria</taxon>
        <taxon>Pseudomonadati</taxon>
        <taxon>Bacteroidota</taxon>
        <taxon>Cytophagia</taxon>
        <taxon>Cytophagales</taxon>
        <taxon>Microscillaceae</taxon>
        <taxon>Microscilla</taxon>
    </lineage>
</organism>
<comment type="caution">
    <text evidence="1">The sequence shown here is derived from an EMBL/GenBank/DDBJ whole genome shotgun (WGS) entry which is preliminary data.</text>
</comment>
<gene>
    <name evidence="1" type="ORF">M23134_02313</name>
</gene>
<proteinExistence type="predicted"/>
<dbReference type="CDD" id="cd12105">
    <property type="entry name" value="HmuY"/>
    <property type="match status" value="1"/>
</dbReference>
<dbReference type="eggNOG" id="ENOG502ZBKJ">
    <property type="taxonomic scope" value="Bacteria"/>
</dbReference>
<dbReference type="InterPro" id="IPR025921">
    <property type="entry name" value="HmuY"/>
</dbReference>
<protein>
    <recommendedName>
        <fullName evidence="3">HmuY protein</fullName>
    </recommendedName>
</protein>
<keyword evidence="2" id="KW-1185">Reference proteome</keyword>
<dbReference type="EMBL" id="AAWS01000012">
    <property type="protein sequence ID" value="EAY29122.1"/>
    <property type="molecule type" value="Genomic_DNA"/>
</dbReference>
<dbReference type="Proteomes" id="UP000004095">
    <property type="component" value="Unassembled WGS sequence"/>
</dbReference>
<evidence type="ECO:0000313" key="2">
    <source>
        <dbReference type="Proteomes" id="UP000004095"/>
    </source>
</evidence>